<comment type="caution">
    <text evidence="2">The sequence shown here is derived from an EMBL/GenBank/DDBJ whole genome shotgun (WGS) entry which is preliminary data.</text>
</comment>
<sequence length="208" mass="22572">MSLQLARYLKDFSPPRQPHSHARDGADEVPFDLPEPLPQIDIEAERAEAFAAGRAQAEAELASRHHDELEALRLAHAAELAALRTHCDQQAGARIAQRFAQMEVQVAELVASQTANVLAPILGEALSRKAIADLAAMVRAGLSGGEGFVVTVTGPTHLFEQLRSHFEGEAAVFRHQEADDLDLAVEFGETVLVTRMAAWADTIRKVLA</sequence>
<gene>
    <name evidence="2" type="ORF">C7449_102585</name>
</gene>
<proteinExistence type="predicted"/>
<dbReference type="AlphaFoldDB" id="A0A2T5BFF5"/>
<name>A0A2T5BFF5_MYCDI</name>
<dbReference type="EMBL" id="PZZZ01000002">
    <property type="protein sequence ID" value="PTM97706.1"/>
    <property type="molecule type" value="Genomic_DNA"/>
</dbReference>
<dbReference type="OrthoDB" id="8276977at2"/>
<evidence type="ECO:0000313" key="2">
    <source>
        <dbReference type="EMBL" id="PTM97706.1"/>
    </source>
</evidence>
<evidence type="ECO:0000256" key="1">
    <source>
        <dbReference type="SAM" id="MobiDB-lite"/>
    </source>
</evidence>
<reference evidence="2 3" key="1">
    <citation type="submission" date="2018-04" db="EMBL/GenBank/DDBJ databases">
        <title>Genomic Encyclopedia of Type Strains, Phase IV (KMG-IV): sequencing the most valuable type-strain genomes for metagenomic binning, comparative biology and taxonomic classification.</title>
        <authorList>
            <person name="Goeker M."/>
        </authorList>
    </citation>
    <scope>NUCLEOTIDE SEQUENCE [LARGE SCALE GENOMIC DNA]</scope>
    <source>
        <strain evidence="2 3">DSM 7138</strain>
    </source>
</reference>
<accession>A0A2T5BFF5</accession>
<feature type="region of interest" description="Disordered" evidence="1">
    <location>
        <begin position="9"/>
        <end position="31"/>
    </location>
</feature>
<organism evidence="2 3">
    <name type="scientific">Mycoplana dimorpha</name>
    <dbReference type="NCBI Taxonomy" id="28320"/>
    <lineage>
        <taxon>Bacteria</taxon>
        <taxon>Pseudomonadati</taxon>
        <taxon>Pseudomonadota</taxon>
        <taxon>Alphaproteobacteria</taxon>
        <taxon>Hyphomicrobiales</taxon>
        <taxon>Rhizobiaceae</taxon>
        <taxon>Mycoplana</taxon>
    </lineage>
</organism>
<keyword evidence="3" id="KW-1185">Reference proteome</keyword>
<dbReference type="Proteomes" id="UP000241247">
    <property type="component" value="Unassembled WGS sequence"/>
</dbReference>
<protein>
    <submittedName>
        <fullName evidence="2">Uncharacterized protein</fullName>
    </submittedName>
</protein>
<dbReference type="RefSeq" id="WP_108001955.1">
    <property type="nucleotide sequence ID" value="NZ_JBHEEX010000001.1"/>
</dbReference>
<evidence type="ECO:0000313" key="3">
    <source>
        <dbReference type="Proteomes" id="UP000241247"/>
    </source>
</evidence>